<reference evidence="2" key="1">
    <citation type="journal article" date="2007" name="Nature">
        <title>The grapevine genome sequence suggests ancestral hexaploidization in major angiosperm phyla.</title>
        <authorList>
            <consortium name="The French-Italian Public Consortium for Grapevine Genome Characterization."/>
            <person name="Jaillon O."/>
            <person name="Aury J.-M."/>
            <person name="Noel B."/>
            <person name="Policriti A."/>
            <person name="Clepet C."/>
            <person name="Casagrande A."/>
            <person name="Choisne N."/>
            <person name="Aubourg S."/>
            <person name="Vitulo N."/>
            <person name="Jubin C."/>
            <person name="Vezzi A."/>
            <person name="Legeai F."/>
            <person name="Hugueney P."/>
            <person name="Dasilva C."/>
            <person name="Horner D."/>
            <person name="Mica E."/>
            <person name="Jublot D."/>
            <person name="Poulain J."/>
            <person name="Bruyere C."/>
            <person name="Billault A."/>
            <person name="Segurens B."/>
            <person name="Gouyvenoux M."/>
            <person name="Ugarte E."/>
            <person name="Cattonaro F."/>
            <person name="Anthouard V."/>
            <person name="Vico V."/>
            <person name="Del Fabbro C."/>
            <person name="Alaux M."/>
            <person name="Di Gaspero G."/>
            <person name="Dumas V."/>
            <person name="Felice N."/>
            <person name="Paillard S."/>
            <person name="Juman I."/>
            <person name="Moroldo M."/>
            <person name="Scalabrin S."/>
            <person name="Canaguier A."/>
            <person name="Le Clainche I."/>
            <person name="Malacrida G."/>
            <person name="Durand E."/>
            <person name="Pesole G."/>
            <person name="Laucou V."/>
            <person name="Chatelet P."/>
            <person name="Merdinoglu D."/>
            <person name="Delledonne M."/>
            <person name="Pezzotti M."/>
            <person name="Lecharny A."/>
            <person name="Scarpelli C."/>
            <person name="Artiguenave F."/>
            <person name="Pe M.E."/>
            <person name="Valle G."/>
            <person name="Morgante M."/>
            <person name="Caboche M."/>
            <person name="Adam-Blondon A.-F."/>
            <person name="Weissenbach J."/>
            <person name="Quetier F."/>
            <person name="Wincker P."/>
        </authorList>
    </citation>
    <scope>NUCLEOTIDE SEQUENCE [LARGE SCALE GENOMIC DNA]</scope>
    <source>
        <strain evidence="2">cv. Pinot noir / PN40024</strain>
    </source>
</reference>
<keyword evidence="2" id="KW-1185">Reference proteome</keyword>
<accession>D7SMY9</accession>
<dbReference type="PaxDb" id="29760-VIT_18s0089g00510.t01"/>
<dbReference type="EMBL" id="FN594956">
    <property type="protein sequence ID" value="CBI17018.3"/>
    <property type="molecule type" value="Genomic_DNA"/>
</dbReference>
<dbReference type="HOGENOM" id="CLU_2836470_0_0_1"/>
<evidence type="ECO:0000313" key="2">
    <source>
        <dbReference type="Proteomes" id="UP000009183"/>
    </source>
</evidence>
<proteinExistence type="predicted"/>
<sequence length="66" mass="7977">MNLHWAFHIPSIVRKILELSRIREIKKPNRFQVVNVVWELFNSSSVQIYFPQRCHISLDFRKLVKA</sequence>
<name>D7SMY9_VITVI</name>
<gene>
    <name evidence="1" type="ordered locus">VIT_18s0089g00510</name>
</gene>
<dbReference type="AlphaFoldDB" id="D7SMY9"/>
<evidence type="ECO:0000313" key="1">
    <source>
        <dbReference type="EMBL" id="CBI17018.3"/>
    </source>
</evidence>
<protein>
    <submittedName>
        <fullName evidence="1">Uncharacterized protein</fullName>
    </submittedName>
</protein>
<dbReference type="Proteomes" id="UP000009183">
    <property type="component" value="Chromosome 18"/>
</dbReference>
<organism evidence="1 2">
    <name type="scientific">Vitis vinifera</name>
    <name type="common">Grape</name>
    <dbReference type="NCBI Taxonomy" id="29760"/>
    <lineage>
        <taxon>Eukaryota</taxon>
        <taxon>Viridiplantae</taxon>
        <taxon>Streptophyta</taxon>
        <taxon>Embryophyta</taxon>
        <taxon>Tracheophyta</taxon>
        <taxon>Spermatophyta</taxon>
        <taxon>Magnoliopsida</taxon>
        <taxon>eudicotyledons</taxon>
        <taxon>Gunneridae</taxon>
        <taxon>Pentapetalae</taxon>
        <taxon>rosids</taxon>
        <taxon>Vitales</taxon>
        <taxon>Vitaceae</taxon>
        <taxon>Viteae</taxon>
        <taxon>Vitis</taxon>
    </lineage>
</organism>
<dbReference type="InParanoid" id="D7SMY9"/>